<dbReference type="InterPro" id="IPR018490">
    <property type="entry name" value="cNMP-bd_dom_sf"/>
</dbReference>
<evidence type="ECO:0000256" key="3">
    <source>
        <dbReference type="ARBA" id="ARBA00023163"/>
    </source>
</evidence>
<dbReference type="InterPro" id="IPR014710">
    <property type="entry name" value="RmlC-like_jellyroll"/>
</dbReference>
<dbReference type="SMART" id="SM00100">
    <property type="entry name" value="cNMP"/>
    <property type="match status" value="1"/>
</dbReference>
<gene>
    <name evidence="5" type="ORF">EAH89_03560</name>
</gene>
<dbReference type="OrthoDB" id="7584044at2"/>
<dbReference type="GO" id="GO:0003677">
    <property type="term" value="F:DNA binding"/>
    <property type="evidence" value="ECO:0007669"/>
    <property type="project" value="UniProtKB-KW"/>
</dbReference>
<keyword evidence="3" id="KW-0804">Transcription</keyword>
<comment type="caution">
    <text evidence="5">The sequence shown here is derived from an EMBL/GenBank/DDBJ whole genome shotgun (WGS) entry which is preliminary data.</text>
</comment>
<protein>
    <submittedName>
        <fullName evidence="5">Crp/Fnr family transcriptional regulator</fullName>
    </submittedName>
</protein>
<feature type="domain" description="HTH crp-type" evidence="4">
    <location>
        <begin position="150"/>
        <end position="224"/>
    </location>
</feature>
<evidence type="ECO:0000256" key="1">
    <source>
        <dbReference type="ARBA" id="ARBA00023015"/>
    </source>
</evidence>
<dbReference type="InterPro" id="IPR000595">
    <property type="entry name" value="cNMP-bd_dom"/>
</dbReference>
<dbReference type="EMBL" id="RCZP01000002">
    <property type="protein sequence ID" value="TPG60457.1"/>
    <property type="molecule type" value="Genomic_DNA"/>
</dbReference>
<dbReference type="RefSeq" id="WP_140881385.1">
    <property type="nucleotide sequence ID" value="NZ_RCZP01000002.1"/>
</dbReference>
<dbReference type="Gene3D" id="2.60.120.10">
    <property type="entry name" value="Jelly Rolls"/>
    <property type="match status" value="1"/>
</dbReference>
<accession>A0A502GDT9</accession>
<proteinExistence type="predicted"/>
<dbReference type="PANTHER" id="PTHR24567:SF68">
    <property type="entry name" value="DNA-BINDING TRANSCRIPTIONAL DUAL REGULATOR CRP"/>
    <property type="match status" value="1"/>
</dbReference>
<dbReference type="SUPFAM" id="SSF46785">
    <property type="entry name" value="Winged helix' DNA-binding domain"/>
    <property type="match status" value="1"/>
</dbReference>
<evidence type="ECO:0000259" key="4">
    <source>
        <dbReference type="PROSITE" id="PS51063"/>
    </source>
</evidence>
<evidence type="ECO:0000313" key="5">
    <source>
        <dbReference type="EMBL" id="TPG60457.1"/>
    </source>
</evidence>
<dbReference type="Gene3D" id="1.10.10.10">
    <property type="entry name" value="Winged helix-like DNA-binding domain superfamily/Winged helix DNA-binding domain"/>
    <property type="match status" value="1"/>
</dbReference>
<dbReference type="PROSITE" id="PS51063">
    <property type="entry name" value="HTH_CRP_2"/>
    <property type="match status" value="1"/>
</dbReference>
<name>A0A502GDT9_9PROT</name>
<dbReference type="InterPro" id="IPR012318">
    <property type="entry name" value="HTH_CRP"/>
</dbReference>
<sequence length="250" mass="28161">MDPLHPNPLILKLEQFTKLSPEDKHALNLAACEGVRQIGARADIIREGDRPQSLNLILSGWACRYKHLEDGRRQIISFFLPGDLCDSHVFILRQMDHSIGSLTPVTFAQIPRRRVDEITLKHPRITQAFWWDTLVNAAIQREWVVSLGQRDALERMAHLMCEIFLRLQAVGQTDGHSCDLPLTQAGLADAMGLSVVHVNRTLQELRSSGLIVLKGRTLTIPDLSALQDAAQFNPNYLHLDAEGRHFDANE</sequence>
<dbReference type="CDD" id="cd00038">
    <property type="entry name" value="CAP_ED"/>
    <property type="match status" value="1"/>
</dbReference>
<keyword evidence="6" id="KW-1185">Reference proteome</keyword>
<dbReference type="SUPFAM" id="SSF51206">
    <property type="entry name" value="cAMP-binding domain-like"/>
    <property type="match status" value="1"/>
</dbReference>
<dbReference type="Pfam" id="PF00027">
    <property type="entry name" value="cNMP_binding"/>
    <property type="match status" value="1"/>
</dbReference>
<keyword evidence="1" id="KW-0805">Transcription regulation</keyword>
<dbReference type="InterPro" id="IPR050397">
    <property type="entry name" value="Env_Response_Regulators"/>
</dbReference>
<evidence type="ECO:0000313" key="6">
    <source>
        <dbReference type="Proteomes" id="UP000317078"/>
    </source>
</evidence>
<dbReference type="GO" id="GO:0003700">
    <property type="term" value="F:DNA-binding transcription factor activity"/>
    <property type="evidence" value="ECO:0007669"/>
    <property type="project" value="TreeGrafter"/>
</dbReference>
<reference evidence="5 6" key="1">
    <citation type="journal article" date="2019" name="Environ. Microbiol.">
        <title>Species interactions and distinct microbial communities in high Arctic permafrost affected cryosols are associated with the CH4 and CO2 gas fluxes.</title>
        <authorList>
            <person name="Altshuler I."/>
            <person name="Hamel J."/>
            <person name="Turney S."/>
            <person name="Magnuson E."/>
            <person name="Levesque R."/>
            <person name="Greer C."/>
            <person name="Whyte L.G."/>
        </authorList>
    </citation>
    <scope>NUCLEOTIDE SEQUENCE [LARGE SCALE GENOMIC DNA]</scope>
    <source>
        <strain evidence="5 6">S9.3B</strain>
    </source>
</reference>
<keyword evidence="2" id="KW-0238">DNA-binding</keyword>
<dbReference type="SMART" id="SM00419">
    <property type="entry name" value="HTH_CRP"/>
    <property type="match status" value="1"/>
</dbReference>
<dbReference type="GO" id="GO:0005829">
    <property type="term" value="C:cytosol"/>
    <property type="evidence" value="ECO:0007669"/>
    <property type="project" value="TreeGrafter"/>
</dbReference>
<dbReference type="InterPro" id="IPR036390">
    <property type="entry name" value="WH_DNA-bd_sf"/>
</dbReference>
<dbReference type="Pfam" id="PF13545">
    <property type="entry name" value="HTH_Crp_2"/>
    <property type="match status" value="1"/>
</dbReference>
<organism evidence="5 6">
    <name type="scientific">Muricoccus nepalensis</name>
    <dbReference type="NCBI Taxonomy" id="1854500"/>
    <lineage>
        <taxon>Bacteria</taxon>
        <taxon>Pseudomonadati</taxon>
        <taxon>Pseudomonadota</taxon>
        <taxon>Alphaproteobacteria</taxon>
        <taxon>Acetobacterales</taxon>
        <taxon>Roseomonadaceae</taxon>
        <taxon>Muricoccus</taxon>
    </lineage>
</organism>
<dbReference type="InterPro" id="IPR036388">
    <property type="entry name" value="WH-like_DNA-bd_sf"/>
</dbReference>
<dbReference type="PANTHER" id="PTHR24567">
    <property type="entry name" value="CRP FAMILY TRANSCRIPTIONAL REGULATORY PROTEIN"/>
    <property type="match status" value="1"/>
</dbReference>
<dbReference type="Proteomes" id="UP000317078">
    <property type="component" value="Unassembled WGS sequence"/>
</dbReference>
<evidence type="ECO:0000256" key="2">
    <source>
        <dbReference type="ARBA" id="ARBA00023125"/>
    </source>
</evidence>
<dbReference type="AlphaFoldDB" id="A0A502GDT9"/>